<feature type="coiled-coil region" evidence="2">
    <location>
        <begin position="277"/>
        <end position="311"/>
    </location>
</feature>
<evidence type="ECO:0000256" key="2">
    <source>
        <dbReference type="SAM" id="Coils"/>
    </source>
</evidence>
<feature type="region of interest" description="Disordered" evidence="3">
    <location>
        <begin position="393"/>
        <end position="446"/>
    </location>
</feature>
<evidence type="ECO:0000256" key="1">
    <source>
        <dbReference type="ARBA" id="ARBA00023054"/>
    </source>
</evidence>
<feature type="region of interest" description="Disordered" evidence="3">
    <location>
        <begin position="348"/>
        <end position="376"/>
    </location>
</feature>
<dbReference type="PANTHER" id="PTHR32123:SF10">
    <property type="entry name" value="BICD FAMILY-LIKE CARGO ADAPTER 1-RELATED"/>
    <property type="match status" value="1"/>
</dbReference>
<comment type="caution">
    <text evidence="4">The sequence shown here is derived from an EMBL/GenBank/DDBJ whole genome shotgun (WGS) entry which is preliminary data.</text>
</comment>
<sequence>MEHAHSFSALNERLRPRSTASKQLHSSLNRLEDRQVASLKSKSSSSRPSVVPTAPEPNVSKAEPDDDSEQESLVSDEDNPILISDINLNDFRGVELADDNRSISSSEEKDQPGELASEGSGRSSQSVPLDGEGESPLQMSYMNGTLPDLLNSGKMLSRRRTVGHVSETLKEVRREVELSRKRSVKLKAQVEKLQENRDGPAWSQHRERVTDEVLSILRLLRPLTESGSSLDPKTSHGENNLDTSLAQLQNVARELAINHTKQFNSGKGKGAEESAILQQALRDRDEAIEKKKAMETELLRSKTEMMFLNNQLLEAVQKRLELSLEVENWKEDIQRIIHQQLLTQQQAEQAQKKPSRLGILRRNKAPLQRPTNFPAVAPITNPNQIFIPRAATLPAPAPSMTPPPQRNWRDKLRRTKNAPDGGQTAAPQESGGKGGGDDDFQVISLD</sequence>
<gene>
    <name evidence="4" type="ORF">VZT92_006275</name>
</gene>
<evidence type="ECO:0000313" key="5">
    <source>
        <dbReference type="Proteomes" id="UP001488805"/>
    </source>
</evidence>
<evidence type="ECO:0000313" key="4">
    <source>
        <dbReference type="EMBL" id="KAK9536500.1"/>
    </source>
</evidence>
<feature type="region of interest" description="Disordered" evidence="3">
    <location>
        <begin position="99"/>
        <end position="146"/>
    </location>
</feature>
<accession>A0AAW1FNZ3</accession>
<name>A0AAW1FNZ3_ZOAVI</name>
<feature type="compositionally biased region" description="Low complexity" evidence="3">
    <location>
        <begin position="38"/>
        <end position="52"/>
    </location>
</feature>
<dbReference type="Proteomes" id="UP001488805">
    <property type="component" value="Unassembled WGS sequence"/>
</dbReference>
<proteinExistence type="predicted"/>
<keyword evidence="1 2" id="KW-0175">Coiled coil</keyword>
<organism evidence="4 5">
    <name type="scientific">Zoarces viviparus</name>
    <name type="common">Viviparous eelpout</name>
    <name type="synonym">Blennius viviparus</name>
    <dbReference type="NCBI Taxonomy" id="48416"/>
    <lineage>
        <taxon>Eukaryota</taxon>
        <taxon>Metazoa</taxon>
        <taxon>Chordata</taxon>
        <taxon>Craniata</taxon>
        <taxon>Vertebrata</taxon>
        <taxon>Euteleostomi</taxon>
        <taxon>Actinopterygii</taxon>
        <taxon>Neopterygii</taxon>
        <taxon>Teleostei</taxon>
        <taxon>Neoteleostei</taxon>
        <taxon>Acanthomorphata</taxon>
        <taxon>Eupercaria</taxon>
        <taxon>Perciformes</taxon>
        <taxon>Cottioidei</taxon>
        <taxon>Zoarcales</taxon>
        <taxon>Zoarcidae</taxon>
        <taxon>Zoarcinae</taxon>
        <taxon>Zoarces</taxon>
    </lineage>
</organism>
<feature type="coiled-coil region" evidence="2">
    <location>
        <begin position="169"/>
        <end position="196"/>
    </location>
</feature>
<dbReference type="AlphaFoldDB" id="A0AAW1FNZ3"/>
<feature type="compositionally biased region" description="Basic residues" evidence="3">
    <location>
        <begin position="353"/>
        <end position="364"/>
    </location>
</feature>
<feature type="region of interest" description="Disordered" evidence="3">
    <location>
        <begin position="1"/>
        <end position="81"/>
    </location>
</feature>
<feature type="compositionally biased region" description="Polar residues" evidence="3">
    <location>
        <begin position="18"/>
        <end position="29"/>
    </location>
</feature>
<dbReference type="InterPro" id="IPR051149">
    <property type="entry name" value="Spindly/BICDR_Dynein_Adapter"/>
</dbReference>
<dbReference type="GO" id="GO:0047496">
    <property type="term" value="P:vesicle transport along microtubule"/>
    <property type="evidence" value="ECO:0007669"/>
    <property type="project" value="TreeGrafter"/>
</dbReference>
<dbReference type="EMBL" id="JBCEZU010000045">
    <property type="protein sequence ID" value="KAK9536500.1"/>
    <property type="molecule type" value="Genomic_DNA"/>
</dbReference>
<dbReference type="PANTHER" id="PTHR32123">
    <property type="entry name" value="BICD FAMILY-LIKE CARGO ADAPTER"/>
    <property type="match status" value="1"/>
</dbReference>
<dbReference type="GO" id="GO:0055107">
    <property type="term" value="P:Golgi to secretory granule transport"/>
    <property type="evidence" value="ECO:0007669"/>
    <property type="project" value="TreeGrafter"/>
</dbReference>
<feature type="compositionally biased region" description="Acidic residues" evidence="3">
    <location>
        <begin position="64"/>
        <end position="79"/>
    </location>
</feature>
<evidence type="ECO:0000256" key="3">
    <source>
        <dbReference type="SAM" id="MobiDB-lite"/>
    </source>
</evidence>
<reference evidence="4 5" key="1">
    <citation type="journal article" date="2024" name="Genome Biol. Evol.">
        <title>Chromosome-level genome assembly of the viviparous eelpout Zoarces viviparus.</title>
        <authorList>
            <person name="Fuhrmann N."/>
            <person name="Brasseur M.V."/>
            <person name="Bakowski C.E."/>
            <person name="Podsiadlowski L."/>
            <person name="Prost S."/>
            <person name="Krehenwinkel H."/>
            <person name="Mayer C."/>
        </authorList>
    </citation>
    <scope>NUCLEOTIDE SEQUENCE [LARGE SCALE GENOMIC DNA]</scope>
    <source>
        <strain evidence="4">NO-MEL_2022_Ind0_liver</strain>
    </source>
</reference>
<feature type="compositionally biased region" description="Basic and acidic residues" evidence="3">
    <location>
        <begin position="99"/>
        <end position="112"/>
    </location>
</feature>
<keyword evidence="5" id="KW-1185">Reference proteome</keyword>
<protein>
    <submittedName>
        <fullName evidence="4">Uncharacterized protein</fullName>
    </submittedName>
</protein>
<feature type="compositionally biased region" description="Pro residues" evidence="3">
    <location>
        <begin position="395"/>
        <end position="405"/>
    </location>
</feature>